<keyword evidence="3" id="KW-0813">Transport</keyword>
<dbReference type="Pfam" id="PF03544">
    <property type="entry name" value="TonB_C"/>
    <property type="match status" value="1"/>
</dbReference>
<dbReference type="PANTHER" id="PTHR33446:SF2">
    <property type="entry name" value="PROTEIN TONB"/>
    <property type="match status" value="1"/>
</dbReference>
<dbReference type="GO" id="GO:0098797">
    <property type="term" value="C:plasma membrane protein complex"/>
    <property type="evidence" value="ECO:0007669"/>
    <property type="project" value="TreeGrafter"/>
</dbReference>
<dbReference type="GO" id="GO:0015891">
    <property type="term" value="P:siderophore transport"/>
    <property type="evidence" value="ECO:0007669"/>
    <property type="project" value="InterPro"/>
</dbReference>
<evidence type="ECO:0000256" key="2">
    <source>
        <dbReference type="ARBA" id="ARBA00006555"/>
    </source>
</evidence>
<comment type="similarity">
    <text evidence="2">Belongs to the TonB family.</text>
</comment>
<organism evidence="11 12">
    <name type="scientific">Fibrella aestuarina BUZ 2</name>
    <dbReference type="NCBI Taxonomy" id="1166018"/>
    <lineage>
        <taxon>Bacteria</taxon>
        <taxon>Pseudomonadati</taxon>
        <taxon>Bacteroidota</taxon>
        <taxon>Cytophagia</taxon>
        <taxon>Cytophagales</taxon>
        <taxon>Spirosomataceae</taxon>
        <taxon>Fibrella</taxon>
    </lineage>
</organism>
<protein>
    <submittedName>
        <fullName evidence="11">Periplasmic protein TonB</fullName>
    </submittedName>
</protein>
<keyword evidence="8" id="KW-1133">Transmembrane helix</keyword>
<evidence type="ECO:0000256" key="6">
    <source>
        <dbReference type="ARBA" id="ARBA00022692"/>
    </source>
</evidence>
<evidence type="ECO:0000256" key="1">
    <source>
        <dbReference type="ARBA" id="ARBA00004383"/>
    </source>
</evidence>
<name>I0KBI6_9BACT</name>
<dbReference type="GO" id="GO:0031992">
    <property type="term" value="F:energy transducer activity"/>
    <property type="evidence" value="ECO:0007669"/>
    <property type="project" value="InterPro"/>
</dbReference>
<comment type="subcellular location">
    <subcellularLocation>
        <location evidence="1">Cell inner membrane</location>
        <topology evidence="1">Single-pass membrane protein</topology>
        <orientation evidence="1">Periplasmic side</orientation>
    </subcellularLocation>
</comment>
<dbReference type="PROSITE" id="PS52015">
    <property type="entry name" value="TONB_CTD"/>
    <property type="match status" value="1"/>
</dbReference>
<keyword evidence="4" id="KW-1003">Cell membrane</keyword>
<dbReference type="EMBL" id="HE796683">
    <property type="protein sequence ID" value="CCH01489.1"/>
    <property type="molecule type" value="Genomic_DNA"/>
</dbReference>
<dbReference type="AlphaFoldDB" id="I0KBI6"/>
<dbReference type="PATRIC" id="fig|1166018.3.peg.5259"/>
<dbReference type="SUPFAM" id="SSF74653">
    <property type="entry name" value="TolA/TonB C-terminal domain"/>
    <property type="match status" value="1"/>
</dbReference>
<evidence type="ECO:0000256" key="9">
    <source>
        <dbReference type="ARBA" id="ARBA00023136"/>
    </source>
</evidence>
<sequence length="282" mass="30702">MHFLAVRHPFGNQTPSIMANFDDILFAGRPQAYGAYALRQAYRPTLSRAVLIGSLLFLGTLQLPRLYALVKPDKTQFMDEVILDDVKIETPPNDPVVVPPQTQPAPAQATVRNLVPDVVADAPDDVPDVATVDELKEATSGQTTQEGTGEVEFIEAPEASNGPTVIEHALEVTPPTKDDVFVSVEQEPQFPGGQAALIGFLQKHLHYPAEASRVNAQGKVFVNFTVNTDGSIVDASILKGLGFGTDEEALRVLRLMPRWKPGRQGGRAVRVRYVLPITFALE</sequence>
<keyword evidence="5" id="KW-0997">Cell inner membrane</keyword>
<keyword evidence="9" id="KW-0472">Membrane</keyword>
<evidence type="ECO:0000256" key="4">
    <source>
        <dbReference type="ARBA" id="ARBA00022475"/>
    </source>
</evidence>
<proteinExistence type="inferred from homology"/>
<evidence type="ECO:0000313" key="12">
    <source>
        <dbReference type="Proteomes" id="UP000011058"/>
    </source>
</evidence>
<dbReference type="KEGG" id="fae:FAES_3482"/>
<dbReference type="HOGENOM" id="CLU_065795_0_0_10"/>
<keyword evidence="7" id="KW-0653">Protein transport</keyword>
<evidence type="ECO:0000259" key="10">
    <source>
        <dbReference type="PROSITE" id="PS52015"/>
    </source>
</evidence>
<feature type="domain" description="TonB C-terminal" evidence="10">
    <location>
        <begin position="192"/>
        <end position="282"/>
    </location>
</feature>
<dbReference type="InterPro" id="IPR037682">
    <property type="entry name" value="TonB_C"/>
</dbReference>
<dbReference type="InterPro" id="IPR051045">
    <property type="entry name" value="TonB-dependent_transducer"/>
</dbReference>
<dbReference type="GO" id="GO:0015031">
    <property type="term" value="P:protein transport"/>
    <property type="evidence" value="ECO:0007669"/>
    <property type="project" value="UniProtKB-KW"/>
</dbReference>
<dbReference type="PANTHER" id="PTHR33446">
    <property type="entry name" value="PROTEIN TONB-RELATED"/>
    <property type="match status" value="1"/>
</dbReference>
<dbReference type="PRINTS" id="PR01374">
    <property type="entry name" value="TONBPROTEIN"/>
</dbReference>
<dbReference type="STRING" id="1166018.FAES_3482"/>
<evidence type="ECO:0000256" key="8">
    <source>
        <dbReference type="ARBA" id="ARBA00022989"/>
    </source>
</evidence>
<evidence type="ECO:0000256" key="5">
    <source>
        <dbReference type="ARBA" id="ARBA00022519"/>
    </source>
</evidence>
<dbReference type="GO" id="GO:0030288">
    <property type="term" value="C:outer membrane-bounded periplasmic space"/>
    <property type="evidence" value="ECO:0007669"/>
    <property type="project" value="InterPro"/>
</dbReference>
<dbReference type="InterPro" id="IPR003538">
    <property type="entry name" value="TonB"/>
</dbReference>
<evidence type="ECO:0000313" key="11">
    <source>
        <dbReference type="EMBL" id="CCH01489.1"/>
    </source>
</evidence>
<keyword evidence="12" id="KW-1185">Reference proteome</keyword>
<accession>I0KBI6</accession>
<dbReference type="GO" id="GO:0055085">
    <property type="term" value="P:transmembrane transport"/>
    <property type="evidence" value="ECO:0007669"/>
    <property type="project" value="InterPro"/>
</dbReference>
<dbReference type="Proteomes" id="UP000011058">
    <property type="component" value="Chromosome"/>
</dbReference>
<keyword evidence="6" id="KW-0812">Transmembrane</keyword>
<reference evidence="11 12" key="1">
    <citation type="journal article" date="2012" name="J. Bacteriol.">
        <title>Genome Sequence of Fibrella aestuarina BUZ 2T, a Filamentous Marine Bacterium.</title>
        <authorList>
            <person name="Filippini M."/>
            <person name="Qi W."/>
            <person name="Blom J."/>
            <person name="Goesmann A."/>
            <person name="Smits T.H."/>
            <person name="Bagheri H.C."/>
        </authorList>
    </citation>
    <scope>NUCLEOTIDE SEQUENCE [LARGE SCALE GENOMIC DNA]</scope>
    <source>
        <strain evidence="12">BUZ 2T</strain>
    </source>
</reference>
<dbReference type="NCBIfam" id="TIGR01352">
    <property type="entry name" value="tonB_Cterm"/>
    <property type="match status" value="1"/>
</dbReference>
<dbReference type="Gene3D" id="3.30.1150.10">
    <property type="match status" value="1"/>
</dbReference>
<dbReference type="InterPro" id="IPR006260">
    <property type="entry name" value="TonB/TolA_C"/>
</dbReference>
<dbReference type="eggNOG" id="COG0810">
    <property type="taxonomic scope" value="Bacteria"/>
</dbReference>
<evidence type="ECO:0000256" key="3">
    <source>
        <dbReference type="ARBA" id="ARBA00022448"/>
    </source>
</evidence>
<gene>
    <name evidence="11" type="ORF">FAES_3482</name>
</gene>
<evidence type="ECO:0000256" key="7">
    <source>
        <dbReference type="ARBA" id="ARBA00022927"/>
    </source>
</evidence>